<dbReference type="Pfam" id="PF10934">
    <property type="entry name" value="Sheath_initiator"/>
    <property type="match status" value="1"/>
</dbReference>
<protein>
    <recommendedName>
        <fullName evidence="2">DUF2634 domain-containing protein</fullName>
    </recommendedName>
</protein>
<sequence length="118" mass="12861">MNLYVDADTRDLVIADGDILTVDGAADIAQAVRVTLQAWLGDWDLDTRHGTDYPRILSDDGVADTEIREILSAAIYQEPTVKQIDMLDIARSDRIVAVRFTAQLADGNIISGEVNSDG</sequence>
<organism evidence="1">
    <name type="scientific">Siphoviridae sp. ct3lF2</name>
    <dbReference type="NCBI Taxonomy" id="2825324"/>
    <lineage>
        <taxon>Viruses</taxon>
        <taxon>Duplodnaviria</taxon>
        <taxon>Heunggongvirae</taxon>
        <taxon>Uroviricota</taxon>
        <taxon>Caudoviricetes</taxon>
    </lineage>
</organism>
<reference evidence="1" key="1">
    <citation type="journal article" date="2021" name="Proc. Natl. Acad. Sci. U.S.A.">
        <title>A Catalog of Tens of Thousands of Viruses from Human Metagenomes Reveals Hidden Associations with Chronic Diseases.</title>
        <authorList>
            <person name="Tisza M.J."/>
            <person name="Buck C.B."/>
        </authorList>
    </citation>
    <scope>NUCLEOTIDE SEQUENCE</scope>
    <source>
        <strain evidence="1">Ct3lF2</strain>
    </source>
</reference>
<accession>A0A8S5PNP2</accession>
<name>A0A8S5PNP2_9CAUD</name>
<dbReference type="InterPro" id="IPR020288">
    <property type="entry name" value="Sheath_initiator"/>
</dbReference>
<proteinExistence type="predicted"/>
<evidence type="ECO:0000313" key="1">
    <source>
        <dbReference type="EMBL" id="DAE08718.1"/>
    </source>
</evidence>
<evidence type="ECO:0008006" key="2">
    <source>
        <dbReference type="Google" id="ProtNLM"/>
    </source>
</evidence>
<dbReference type="EMBL" id="BK015473">
    <property type="protein sequence ID" value="DAE08718.1"/>
    <property type="molecule type" value="Genomic_DNA"/>
</dbReference>